<name>A0A8B8AYG5_CRAVI</name>
<evidence type="ECO:0000313" key="4">
    <source>
        <dbReference type="RefSeq" id="XP_022296211.1"/>
    </source>
</evidence>
<evidence type="ECO:0000313" key="2">
    <source>
        <dbReference type="Proteomes" id="UP000694844"/>
    </source>
</evidence>
<dbReference type="KEGG" id="cvn:111105984"/>
<feature type="transmembrane region" description="Helical" evidence="1">
    <location>
        <begin position="51"/>
        <end position="70"/>
    </location>
</feature>
<dbReference type="RefSeq" id="XP_022296210.1">
    <property type="nucleotide sequence ID" value="XM_022440502.1"/>
</dbReference>
<keyword evidence="2" id="KW-1185">Reference proteome</keyword>
<gene>
    <name evidence="3 4" type="primary">LOC111105984</name>
</gene>
<organism evidence="2 3">
    <name type="scientific">Crassostrea virginica</name>
    <name type="common">Eastern oyster</name>
    <dbReference type="NCBI Taxonomy" id="6565"/>
    <lineage>
        <taxon>Eukaryota</taxon>
        <taxon>Metazoa</taxon>
        <taxon>Spiralia</taxon>
        <taxon>Lophotrochozoa</taxon>
        <taxon>Mollusca</taxon>
        <taxon>Bivalvia</taxon>
        <taxon>Autobranchia</taxon>
        <taxon>Pteriomorphia</taxon>
        <taxon>Ostreida</taxon>
        <taxon>Ostreoidea</taxon>
        <taxon>Ostreidae</taxon>
        <taxon>Crassostrea</taxon>
    </lineage>
</organism>
<dbReference type="Proteomes" id="UP000694844">
    <property type="component" value="Chromosome 8"/>
</dbReference>
<dbReference type="Pfam" id="PF08570">
    <property type="entry name" value="DUF1761"/>
    <property type="match status" value="1"/>
</dbReference>
<evidence type="ECO:0000313" key="3">
    <source>
        <dbReference type="RefSeq" id="XP_022296210.1"/>
    </source>
</evidence>
<reference evidence="3 4" key="1">
    <citation type="submission" date="2025-04" db="UniProtKB">
        <authorList>
            <consortium name="RefSeq"/>
        </authorList>
    </citation>
    <scope>IDENTIFICATION</scope>
    <source>
        <tissue evidence="3 4">Whole sample</tissue>
    </source>
</reference>
<dbReference type="GeneID" id="111105984"/>
<sequence length="133" mass="14237">MVLGAVVGIVSSQMLGALWYHPRVLGNAWMRVTYPDKTEEEVRAANNCSKAMPVAMASYALLGLLINFALGSLLRSGSCVDAVVRGVLISLLVVLIDMAHCMFSARSLVGFVIDHAYDAFVITLMCVCIATIG</sequence>
<protein>
    <submittedName>
        <fullName evidence="3 4">Uncharacterized protein LOC111105984</fullName>
    </submittedName>
</protein>
<proteinExistence type="predicted"/>
<keyword evidence="1" id="KW-0472">Membrane</keyword>
<feature type="transmembrane region" description="Helical" evidence="1">
    <location>
        <begin position="82"/>
        <end position="103"/>
    </location>
</feature>
<accession>A0A8B8AYG5</accession>
<dbReference type="OrthoDB" id="6115351at2759"/>
<keyword evidence="1" id="KW-0812">Transmembrane</keyword>
<dbReference type="RefSeq" id="XP_022296211.1">
    <property type="nucleotide sequence ID" value="XM_022440503.1"/>
</dbReference>
<dbReference type="AlphaFoldDB" id="A0A8B8AYG5"/>
<dbReference type="InterPro" id="IPR013879">
    <property type="entry name" value="DUF1761"/>
</dbReference>
<evidence type="ECO:0000256" key="1">
    <source>
        <dbReference type="SAM" id="Phobius"/>
    </source>
</evidence>
<keyword evidence="1" id="KW-1133">Transmembrane helix</keyword>